<keyword evidence="3" id="KW-0009">Actin-binding</keyword>
<feature type="domain" description="Myosin motor" evidence="5">
    <location>
        <begin position="303"/>
        <end position="468"/>
    </location>
</feature>
<feature type="compositionally biased region" description="Basic and acidic residues" evidence="4">
    <location>
        <begin position="101"/>
        <end position="122"/>
    </location>
</feature>
<dbReference type="GO" id="GO:0005524">
    <property type="term" value="F:ATP binding"/>
    <property type="evidence" value="ECO:0007669"/>
    <property type="project" value="InterPro"/>
</dbReference>
<dbReference type="Pfam" id="PF00171">
    <property type="entry name" value="Aldedh"/>
    <property type="match status" value="1"/>
</dbReference>
<sequence>MLREEKEKQRRRGKGEKSRVGVAEFAAAVALPCRRKARTAIERTAKREGDRISSPQSQRRRRPHRGSTPSRLATAATTKLTVVTIEAKERESVFTKRGRARAHEGEERRKGKEKQKMMNPGEKEEVCSRTVLLCRRSCRQLGSRPSPSHPVPVAIREYYGSGETKKVSWRESQLKGLRRFLIEKEDILKALMLDLGKHKVEAFRDEIETLMKSLNFALSNLKYWISGKKAKLPQIALLSSVEIVHEPLSLVLIISSWNFLFGLSLEPLIGAVTAENTVVLKPSELSPACSSILALGLPNHKVVIATILHLENINFAKSKEETDSSVLENEESKLHLQITAELLMCDPSALEDALCKRVMITPEEVIKRSLDPLGAMVSRDGLAKTLYSSLFDWYYVNVKCKIMNLKYEKCVLSYVYCTYVSPKNQCLNWARPKHVFKMEQERNTKEGIDWNYLEFVDNQDVLDLIEKV</sequence>
<proteinExistence type="inferred from homology"/>
<dbReference type="GO" id="GO:0016459">
    <property type="term" value="C:myosin complex"/>
    <property type="evidence" value="ECO:0007669"/>
    <property type="project" value="UniProtKB-KW"/>
</dbReference>
<feature type="region of interest" description="Disordered" evidence="4">
    <location>
        <begin position="93"/>
        <end position="122"/>
    </location>
</feature>
<dbReference type="Proteomes" id="UP000289738">
    <property type="component" value="Chromosome A06"/>
</dbReference>
<dbReference type="InterPro" id="IPR016161">
    <property type="entry name" value="Ald_DH/histidinol_DH"/>
</dbReference>
<dbReference type="PROSITE" id="PS51456">
    <property type="entry name" value="MYOSIN_MOTOR"/>
    <property type="match status" value="1"/>
</dbReference>
<dbReference type="GO" id="GO:0004029">
    <property type="term" value="F:aldehyde dehydrogenase (NAD+) activity"/>
    <property type="evidence" value="ECO:0007669"/>
    <property type="project" value="TreeGrafter"/>
</dbReference>
<comment type="similarity">
    <text evidence="3">Belongs to the TRAFAC class myosin-kinesin ATPase superfamily. Myosin family.</text>
</comment>
<keyword evidence="3" id="KW-0505">Motor protein</keyword>
<dbReference type="InterPro" id="IPR015590">
    <property type="entry name" value="Aldehyde_DH_dom"/>
</dbReference>
<keyword evidence="2" id="KW-0560">Oxidoreductase</keyword>
<dbReference type="GO" id="GO:0005737">
    <property type="term" value="C:cytoplasm"/>
    <property type="evidence" value="ECO:0007669"/>
    <property type="project" value="TreeGrafter"/>
</dbReference>
<feature type="compositionally biased region" description="Low complexity" evidence="4">
    <location>
        <begin position="66"/>
        <end position="77"/>
    </location>
</feature>
<evidence type="ECO:0000313" key="6">
    <source>
        <dbReference type="EMBL" id="RYR54387.1"/>
    </source>
</evidence>
<evidence type="ECO:0000313" key="7">
    <source>
        <dbReference type="Proteomes" id="UP000289738"/>
    </source>
</evidence>
<dbReference type="Gene3D" id="3.40.605.10">
    <property type="entry name" value="Aldehyde Dehydrogenase, Chain A, domain 1"/>
    <property type="match status" value="1"/>
</dbReference>
<dbReference type="PANTHER" id="PTHR43570">
    <property type="entry name" value="ALDEHYDE DEHYDROGENASE"/>
    <property type="match status" value="1"/>
</dbReference>
<dbReference type="InterPro" id="IPR001609">
    <property type="entry name" value="Myosin_head_motor_dom-like"/>
</dbReference>
<dbReference type="SUPFAM" id="SSF52540">
    <property type="entry name" value="P-loop containing nucleoside triphosphate hydrolases"/>
    <property type="match status" value="1"/>
</dbReference>
<dbReference type="GO" id="GO:0003774">
    <property type="term" value="F:cytoskeletal motor activity"/>
    <property type="evidence" value="ECO:0007669"/>
    <property type="project" value="InterPro"/>
</dbReference>
<feature type="compositionally biased region" description="Basic and acidic residues" evidence="4">
    <location>
        <begin position="39"/>
        <end position="51"/>
    </location>
</feature>
<evidence type="ECO:0000256" key="2">
    <source>
        <dbReference type="ARBA" id="ARBA00023002"/>
    </source>
</evidence>
<evidence type="ECO:0000256" key="3">
    <source>
        <dbReference type="PROSITE-ProRule" id="PRU00782"/>
    </source>
</evidence>
<dbReference type="GO" id="GO:0006081">
    <property type="term" value="P:aldehyde metabolic process"/>
    <property type="evidence" value="ECO:0007669"/>
    <property type="project" value="InterPro"/>
</dbReference>
<dbReference type="GO" id="GO:0003779">
    <property type="term" value="F:actin binding"/>
    <property type="evidence" value="ECO:0007669"/>
    <property type="project" value="UniProtKB-KW"/>
</dbReference>
<organism evidence="6 7">
    <name type="scientific">Arachis hypogaea</name>
    <name type="common">Peanut</name>
    <dbReference type="NCBI Taxonomy" id="3818"/>
    <lineage>
        <taxon>Eukaryota</taxon>
        <taxon>Viridiplantae</taxon>
        <taxon>Streptophyta</taxon>
        <taxon>Embryophyta</taxon>
        <taxon>Tracheophyta</taxon>
        <taxon>Spermatophyta</taxon>
        <taxon>Magnoliopsida</taxon>
        <taxon>eudicotyledons</taxon>
        <taxon>Gunneridae</taxon>
        <taxon>Pentapetalae</taxon>
        <taxon>rosids</taxon>
        <taxon>fabids</taxon>
        <taxon>Fabales</taxon>
        <taxon>Fabaceae</taxon>
        <taxon>Papilionoideae</taxon>
        <taxon>50 kb inversion clade</taxon>
        <taxon>dalbergioids sensu lato</taxon>
        <taxon>Dalbergieae</taxon>
        <taxon>Pterocarpus clade</taxon>
        <taxon>Arachis</taxon>
    </lineage>
</organism>
<dbReference type="Gene3D" id="1.20.120.720">
    <property type="entry name" value="Myosin VI head, motor domain, U50 subdomain"/>
    <property type="match status" value="1"/>
</dbReference>
<comment type="similarity">
    <text evidence="1">Belongs to the aldehyde dehydrogenase family.</text>
</comment>
<dbReference type="STRING" id="3818.A0A445CU18"/>
<keyword evidence="3" id="KW-0518">Myosin</keyword>
<reference evidence="6 7" key="1">
    <citation type="submission" date="2019-01" db="EMBL/GenBank/DDBJ databases">
        <title>Sequencing of cultivated peanut Arachis hypogaea provides insights into genome evolution and oil improvement.</title>
        <authorList>
            <person name="Chen X."/>
        </authorList>
    </citation>
    <scope>NUCLEOTIDE SEQUENCE [LARGE SCALE GENOMIC DNA]</scope>
    <source>
        <strain evidence="7">cv. Fuhuasheng</strain>
        <tissue evidence="6">Leaves</tissue>
    </source>
</reference>
<feature type="region of interest" description="Disordered" evidence="4">
    <location>
        <begin position="33"/>
        <end position="77"/>
    </location>
</feature>
<dbReference type="EMBL" id="SDMP01000006">
    <property type="protein sequence ID" value="RYR54387.1"/>
    <property type="molecule type" value="Genomic_DNA"/>
</dbReference>
<dbReference type="Pfam" id="PF00063">
    <property type="entry name" value="Myosin_head"/>
    <property type="match status" value="1"/>
</dbReference>
<dbReference type="InterPro" id="IPR027417">
    <property type="entry name" value="P-loop_NTPase"/>
</dbReference>
<comment type="caution">
    <text evidence="6">The sequence shown here is derived from an EMBL/GenBank/DDBJ whole genome shotgun (WGS) entry which is preliminary data.</text>
</comment>
<keyword evidence="7" id="KW-1185">Reference proteome</keyword>
<dbReference type="Gene3D" id="1.20.58.530">
    <property type="match status" value="1"/>
</dbReference>
<name>A0A445CU18_ARAHY</name>
<dbReference type="PANTHER" id="PTHR43570:SF30">
    <property type="entry name" value="ALDEHYDE DEHYDROGENASE"/>
    <property type="match status" value="1"/>
</dbReference>
<comment type="caution">
    <text evidence="3">Lacks conserved residue(s) required for the propagation of feature annotation.</text>
</comment>
<evidence type="ECO:0000256" key="1">
    <source>
        <dbReference type="ARBA" id="ARBA00009986"/>
    </source>
</evidence>
<dbReference type="SUPFAM" id="SSF53720">
    <property type="entry name" value="ALDH-like"/>
    <property type="match status" value="1"/>
</dbReference>
<protein>
    <recommendedName>
        <fullName evidence="5">Myosin motor domain-containing protein</fullName>
    </recommendedName>
</protein>
<gene>
    <name evidence="6" type="ORF">Ahy_A06g029653</name>
</gene>
<feature type="region of interest" description="Disordered" evidence="4">
    <location>
        <begin position="1"/>
        <end position="20"/>
    </location>
</feature>
<evidence type="ECO:0000256" key="4">
    <source>
        <dbReference type="SAM" id="MobiDB-lite"/>
    </source>
</evidence>
<dbReference type="AlphaFoldDB" id="A0A445CU18"/>
<evidence type="ECO:0000259" key="5">
    <source>
        <dbReference type="PROSITE" id="PS51456"/>
    </source>
</evidence>
<dbReference type="InterPro" id="IPR016162">
    <property type="entry name" value="Ald_DH_N"/>
</dbReference>
<dbReference type="InterPro" id="IPR012394">
    <property type="entry name" value="Aldehyde_DH_NAD(P)"/>
</dbReference>
<accession>A0A445CU18</accession>